<dbReference type="AlphaFoldDB" id="A0A074JRX2"/>
<evidence type="ECO:0000313" key="2">
    <source>
        <dbReference type="EMBL" id="KEO60411.1"/>
    </source>
</evidence>
<dbReference type="SMART" id="SM00271">
    <property type="entry name" value="DnaJ"/>
    <property type="match status" value="1"/>
</dbReference>
<evidence type="ECO:0000313" key="3">
    <source>
        <dbReference type="Proteomes" id="UP000027471"/>
    </source>
</evidence>
<organism evidence="2 3">
    <name type="scientific">Thioclava indica</name>
    <dbReference type="NCBI Taxonomy" id="1353528"/>
    <lineage>
        <taxon>Bacteria</taxon>
        <taxon>Pseudomonadati</taxon>
        <taxon>Pseudomonadota</taxon>
        <taxon>Alphaproteobacteria</taxon>
        <taxon>Rhodobacterales</taxon>
        <taxon>Paracoccaceae</taxon>
        <taxon>Thioclava</taxon>
    </lineage>
</organism>
<gene>
    <name evidence="2" type="ORF">DT23_02690</name>
</gene>
<dbReference type="PROSITE" id="PS50076">
    <property type="entry name" value="DNAJ_2"/>
    <property type="match status" value="1"/>
</dbReference>
<dbReference type="InterPro" id="IPR001623">
    <property type="entry name" value="DnaJ_domain"/>
</dbReference>
<sequence>MDAQSKLRDMMDKPLSLWSRIAQALAALGRGEGLSSVFDNLREPPERSVAFTIAVIALGAKMAKADGHVTRDEVAAFRRIFQIPADEEVNAARVFDMARTDVAGFDAYARKIARMFGPGADVLKDVLEGLFFIAMADGDYHEGEDAFLQEVARIFGLEECCFRAMKASFVPDAAPDPWSVLEVAPGTPLAEVRKIWSAKVREAHPDRAIARGLPPEAVQLAEKRLIALNAAWEELRDSAGHA</sequence>
<comment type="caution">
    <text evidence="2">The sequence shown here is derived from an EMBL/GenBank/DDBJ whole genome shotgun (WGS) entry which is preliminary data.</text>
</comment>
<dbReference type="EMBL" id="AUNB01000018">
    <property type="protein sequence ID" value="KEO60411.1"/>
    <property type="molecule type" value="Genomic_DNA"/>
</dbReference>
<protein>
    <recommendedName>
        <fullName evidence="1">J domain-containing protein</fullName>
    </recommendedName>
</protein>
<dbReference type="STRING" id="1353528.DT23_02690"/>
<evidence type="ECO:0000259" key="1">
    <source>
        <dbReference type="PROSITE" id="PS50076"/>
    </source>
</evidence>
<dbReference type="Proteomes" id="UP000027471">
    <property type="component" value="Unassembled WGS sequence"/>
</dbReference>
<reference evidence="2 3" key="1">
    <citation type="journal article" date="2015" name="Antonie Van Leeuwenhoek">
        <title>Thioclava indica sp. nov., isolated from surface seawater of the Indian Ocean.</title>
        <authorList>
            <person name="Liu Y."/>
            <person name="Lai Q."/>
            <person name="Du J."/>
            <person name="Xu H."/>
            <person name="Jiang L."/>
            <person name="Shao Z."/>
        </authorList>
    </citation>
    <scope>NUCLEOTIDE SEQUENCE [LARGE SCALE GENOMIC DNA]</scope>
    <source>
        <strain evidence="2 3">DT23-4</strain>
    </source>
</reference>
<dbReference type="SUPFAM" id="SSF158682">
    <property type="entry name" value="TerB-like"/>
    <property type="match status" value="1"/>
</dbReference>
<feature type="domain" description="J" evidence="1">
    <location>
        <begin position="176"/>
        <end position="242"/>
    </location>
</feature>
<dbReference type="CDD" id="cd07316">
    <property type="entry name" value="terB_like_DjlA"/>
    <property type="match status" value="1"/>
</dbReference>
<dbReference type="InterPro" id="IPR029024">
    <property type="entry name" value="TerB-like"/>
</dbReference>
<dbReference type="Pfam" id="PF05099">
    <property type="entry name" value="TerB"/>
    <property type="match status" value="1"/>
</dbReference>
<dbReference type="eggNOG" id="COG1076">
    <property type="taxonomic scope" value="Bacteria"/>
</dbReference>
<dbReference type="Gene3D" id="1.10.287.110">
    <property type="entry name" value="DnaJ domain"/>
    <property type="match status" value="1"/>
</dbReference>
<dbReference type="SUPFAM" id="SSF46565">
    <property type="entry name" value="Chaperone J-domain"/>
    <property type="match status" value="1"/>
</dbReference>
<proteinExistence type="predicted"/>
<dbReference type="InterPro" id="IPR007791">
    <property type="entry name" value="DjlA_N"/>
</dbReference>
<accession>A0A074JRX2</accession>
<dbReference type="Gene3D" id="1.10.3680.10">
    <property type="entry name" value="TerB-like"/>
    <property type="match status" value="1"/>
</dbReference>
<name>A0A074JRX2_9RHOB</name>
<dbReference type="InterPro" id="IPR036869">
    <property type="entry name" value="J_dom_sf"/>
</dbReference>
<keyword evidence="3" id="KW-1185">Reference proteome</keyword>